<accession>A0A1F6DIG8</accession>
<evidence type="ECO:0000313" key="2">
    <source>
        <dbReference type="Proteomes" id="UP000176511"/>
    </source>
</evidence>
<name>A0A1F6DIG8_9BACT</name>
<dbReference type="EMBL" id="MFLE01000025">
    <property type="protein sequence ID" value="OGG61203.1"/>
    <property type="molecule type" value="Genomic_DNA"/>
</dbReference>
<organism evidence="1 2">
    <name type="scientific">Candidatus Kaiserbacteria bacterium RIFCSPHIGHO2_02_FULL_49_34</name>
    <dbReference type="NCBI Taxonomy" id="1798491"/>
    <lineage>
        <taxon>Bacteria</taxon>
        <taxon>Candidatus Kaiseribacteriota</taxon>
    </lineage>
</organism>
<protein>
    <submittedName>
        <fullName evidence="1">Uncharacterized protein</fullName>
    </submittedName>
</protein>
<dbReference type="AlphaFoldDB" id="A0A1F6DIG8"/>
<sequence>MGVTGAVGAVTVLGDSSVLTGVGRALGAVLGDAVDGACVPESLSTLKTIVAAITIQKIVHPLLYQGSFSTEKR</sequence>
<gene>
    <name evidence="1" type="ORF">A3C87_03580</name>
</gene>
<reference evidence="1 2" key="1">
    <citation type="journal article" date="2016" name="Nat. Commun.">
        <title>Thousands of microbial genomes shed light on interconnected biogeochemical processes in an aquifer system.</title>
        <authorList>
            <person name="Anantharaman K."/>
            <person name="Brown C.T."/>
            <person name="Hug L.A."/>
            <person name="Sharon I."/>
            <person name="Castelle C.J."/>
            <person name="Probst A.J."/>
            <person name="Thomas B.C."/>
            <person name="Singh A."/>
            <person name="Wilkins M.J."/>
            <person name="Karaoz U."/>
            <person name="Brodie E.L."/>
            <person name="Williams K.H."/>
            <person name="Hubbard S.S."/>
            <person name="Banfield J.F."/>
        </authorList>
    </citation>
    <scope>NUCLEOTIDE SEQUENCE [LARGE SCALE GENOMIC DNA]</scope>
</reference>
<comment type="caution">
    <text evidence="1">The sequence shown here is derived from an EMBL/GenBank/DDBJ whole genome shotgun (WGS) entry which is preliminary data.</text>
</comment>
<proteinExistence type="predicted"/>
<dbReference type="Proteomes" id="UP000176511">
    <property type="component" value="Unassembled WGS sequence"/>
</dbReference>
<evidence type="ECO:0000313" key="1">
    <source>
        <dbReference type="EMBL" id="OGG61203.1"/>
    </source>
</evidence>